<evidence type="ECO:0000259" key="1">
    <source>
        <dbReference type="Pfam" id="PF04965"/>
    </source>
</evidence>
<dbReference type="Pfam" id="PF04965">
    <property type="entry name" value="GPW_gp25"/>
    <property type="match status" value="1"/>
</dbReference>
<accession>A0A158ACN7</accession>
<feature type="domain" description="IraD/Gp25-like" evidence="1">
    <location>
        <begin position="34"/>
        <end position="112"/>
    </location>
</feature>
<keyword evidence="3" id="KW-1185">Reference proteome</keyword>
<dbReference type="Gene3D" id="3.10.450.40">
    <property type="match status" value="1"/>
</dbReference>
<evidence type="ECO:0000313" key="3">
    <source>
        <dbReference type="Proteomes" id="UP000054624"/>
    </source>
</evidence>
<dbReference type="AlphaFoldDB" id="A0A158ACN7"/>
<dbReference type="EMBL" id="FCOI02000005">
    <property type="protein sequence ID" value="SAK55346.1"/>
    <property type="molecule type" value="Genomic_DNA"/>
</dbReference>
<dbReference type="InterPro" id="IPR007048">
    <property type="entry name" value="IraD/Gp25-like"/>
</dbReference>
<dbReference type="InterPro" id="IPR017737">
    <property type="entry name" value="TssE1-like"/>
</dbReference>
<reference evidence="3" key="1">
    <citation type="submission" date="2016-01" db="EMBL/GenBank/DDBJ databases">
        <authorList>
            <person name="Peeters Charlotte."/>
        </authorList>
    </citation>
    <scope>NUCLEOTIDE SEQUENCE [LARGE SCALE GENOMIC DNA]</scope>
</reference>
<sequence length="144" mass="16510">MTRAGPGLFERITGHFADGTAITDHSPEEQTFYSVRDNIQRILNSRRKALAHLPDYGLDDLSEIYRHLPASAHKLKTEIEATLLEYEPRLRSIDIEINQPEPGMLLSFTMACHLKREGLVRFGTDFTPDGRTRLRMLQQAPDQY</sequence>
<name>A0A158ACN7_9BURK</name>
<dbReference type="STRING" id="1777137.AWB76_02156"/>
<dbReference type="Proteomes" id="UP000054624">
    <property type="component" value="Unassembled WGS sequence"/>
</dbReference>
<gene>
    <name evidence="2" type="ORF">AWB76_02156</name>
</gene>
<evidence type="ECO:0000313" key="2">
    <source>
        <dbReference type="EMBL" id="SAK55346.1"/>
    </source>
</evidence>
<dbReference type="RefSeq" id="WP_061160080.1">
    <property type="nucleotide sequence ID" value="NZ_FCOI02000005.1"/>
</dbReference>
<organism evidence="2 3">
    <name type="scientific">Caballeronia temeraria</name>
    <dbReference type="NCBI Taxonomy" id="1777137"/>
    <lineage>
        <taxon>Bacteria</taxon>
        <taxon>Pseudomonadati</taxon>
        <taxon>Pseudomonadota</taxon>
        <taxon>Betaproteobacteria</taxon>
        <taxon>Burkholderiales</taxon>
        <taxon>Burkholderiaceae</taxon>
        <taxon>Caballeronia</taxon>
    </lineage>
</organism>
<dbReference type="NCBIfam" id="TIGR03357">
    <property type="entry name" value="VI_zyme"/>
    <property type="match status" value="1"/>
</dbReference>
<proteinExistence type="predicted"/>
<dbReference type="SUPFAM" id="SSF160719">
    <property type="entry name" value="gpW/gp25-like"/>
    <property type="match status" value="1"/>
</dbReference>
<dbReference type="OrthoDB" id="1524306at2"/>
<protein>
    <submittedName>
        <fullName evidence="2">GPW/gp25 family protein</fullName>
    </submittedName>
</protein>